<proteinExistence type="predicted"/>
<sequence length="485" mass="54681">MIKSRILSVVWAMLLTTAVHAQNAISIVDNYKNWKWDSVFVAKNDYISLAVVPQAAGRILEYNLGEVPSLWVNPKLLGESYSTSDLVKQHEWRNFGGYRLVPMPFDNCSIDKNGNRAQRWPPPVVIGDAPYTAAISSESGQQYLDVSSGIQELPVPKWNGASKSFMRPEQVEEELQYKRRLYIESASSLVYIKHTLINRGSNPVQRGIMTSSQHVSRSAPELTDGENYVAYVPFDPKYKLPNGKPFEITGDADSRWRYINRNRMPLDKNNPEHVAKYYNHGTNWNGEVAPGIYEVEYDYYLMSGLHIISSKSWICYVDKINQTAFAKIIEPFDPSLDYDEGINVSVFCSGLETGYIETEVRTPIYTLAPGQSFDYLEIHGAAQIGAGPVLDVNMAGIITQKLQWQTDQNKLKGQYGVFHAGEALLTVYNKEGKPLNETVLGSVDLLSIFEVRDNFKKHKKAHSVAIHVKAQDGKKYVLDRLVLGE</sequence>
<evidence type="ECO:0000313" key="2">
    <source>
        <dbReference type="EMBL" id="UXX79380.1"/>
    </source>
</evidence>
<organism evidence="2 3">
    <name type="scientific">Reichenbachiella carrageenanivorans</name>
    <dbReference type="NCBI Taxonomy" id="2979869"/>
    <lineage>
        <taxon>Bacteria</taxon>
        <taxon>Pseudomonadati</taxon>
        <taxon>Bacteroidota</taxon>
        <taxon>Cytophagia</taxon>
        <taxon>Cytophagales</taxon>
        <taxon>Reichenbachiellaceae</taxon>
        <taxon>Reichenbachiella</taxon>
    </lineage>
</organism>
<feature type="chain" id="PRO_5046447376" evidence="1">
    <location>
        <begin position="22"/>
        <end position="485"/>
    </location>
</feature>
<dbReference type="Proteomes" id="UP001062165">
    <property type="component" value="Chromosome"/>
</dbReference>
<evidence type="ECO:0000313" key="3">
    <source>
        <dbReference type="Proteomes" id="UP001062165"/>
    </source>
</evidence>
<accession>A0ABY6D1A4</accession>
<feature type="signal peptide" evidence="1">
    <location>
        <begin position="1"/>
        <end position="21"/>
    </location>
</feature>
<keyword evidence="3" id="KW-1185">Reference proteome</keyword>
<keyword evidence="1" id="KW-0732">Signal</keyword>
<name>A0ABY6D1A4_9BACT</name>
<evidence type="ECO:0000256" key="1">
    <source>
        <dbReference type="SAM" id="SignalP"/>
    </source>
</evidence>
<gene>
    <name evidence="2" type="ORF">N7E81_18675</name>
</gene>
<dbReference type="RefSeq" id="WP_263051123.1">
    <property type="nucleotide sequence ID" value="NZ_CP106735.1"/>
</dbReference>
<dbReference type="EMBL" id="CP106735">
    <property type="protein sequence ID" value="UXX79380.1"/>
    <property type="molecule type" value="Genomic_DNA"/>
</dbReference>
<protein>
    <submittedName>
        <fullName evidence="2">Uncharacterized protein</fullName>
    </submittedName>
</protein>
<reference evidence="2" key="1">
    <citation type="submission" date="2022-10" db="EMBL/GenBank/DDBJ databases">
        <title>Comparative genomics and taxonomic characterization of three novel marine species of genus Reichenbachiella exhibiting antioxidant and polysaccharide degradation activities.</title>
        <authorList>
            <person name="Muhammad N."/>
            <person name="Lee Y.-J."/>
            <person name="Ko J."/>
            <person name="Kim S.-G."/>
        </authorList>
    </citation>
    <scope>NUCLEOTIDE SEQUENCE</scope>
    <source>
        <strain evidence="2">Wsw4-B4</strain>
    </source>
</reference>